<evidence type="ECO:0000313" key="8">
    <source>
        <dbReference type="EMBL" id="TKA29208.1"/>
    </source>
</evidence>
<organism evidence="8 9">
    <name type="scientific">Salinomyces thailandicus</name>
    <dbReference type="NCBI Taxonomy" id="706561"/>
    <lineage>
        <taxon>Eukaryota</taxon>
        <taxon>Fungi</taxon>
        <taxon>Dikarya</taxon>
        <taxon>Ascomycota</taxon>
        <taxon>Pezizomycotina</taxon>
        <taxon>Dothideomycetes</taxon>
        <taxon>Dothideomycetidae</taxon>
        <taxon>Mycosphaerellales</taxon>
        <taxon>Teratosphaeriaceae</taxon>
        <taxon>Salinomyces</taxon>
    </lineage>
</organism>
<dbReference type="PROSITE" id="PS51385">
    <property type="entry name" value="YJEF_N"/>
    <property type="match status" value="1"/>
</dbReference>
<dbReference type="OrthoDB" id="10030313at2759"/>
<dbReference type="GO" id="GO:0033962">
    <property type="term" value="P:P-body assembly"/>
    <property type="evidence" value="ECO:0007669"/>
    <property type="project" value="TreeGrafter"/>
</dbReference>
<dbReference type="Gene3D" id="3.40.50.10260">
    <property type="entry name" value="YjeF N-terminal domain"/>
    <property type="match status" value="1"/>
</dbReference>
<feature type="compositionally biased region" description="Polar residues" evidence="5">
    <location>
        <begin position="440"/>
        <end position="473"/>
    </location>
</feature>
<dbReference type="SUPFAM" id="SSF64153">
    <property type="entry name" value="YjeF N-terminal domain-like"/>
    <property type="match status" value="1"/>
</dbReference>
<dbReference type="Pfam" id="PF09532">
    <property type="entry name" value="FDF"/>
    <property type="match status" value="1"/>
</dbReference>
<evidence type="ECO:0000256" key="5">
    <source>
        <dbReference type="SAM" id="MobiDB-lite"/>
    </source>
</evidence>
<dbReference type="InterPro" id="IPR036652">
    <property type="entry name" value="YjeF_N_dom_sf"/>
</dbReference>
<dbReference type="GO" id="GO:0003729">
    <property type="term" value="F:mRNA binding"/>
    <property type="evidence" value="ECO:0007669"/>
    <property type="project" value="TreeGrafter"/>
</dbReference>
<dbReference type="EMBL" id="NAJL01000015">
    <property type="protein sequence ID" value="TKA29208.1"/>
    <property type="molecule type" value="Genomic_DNA"/>
</dbReference>
<dbReference type="Proteomes" id="UP000308549">
    <property type="component" value="Unassembled WGS sequence"/>
</dbReference>
<feature type="compositionally biased region" description="Polar residues" evidence="5">
    <location>
        <begin position="181"/>
        <end position="196"/>
    </location>
</feature>
<feature type="compositionally biased region" description="Polar residues" evidence="5">
    <location>
        <begin position="273"/>
        <end position="284"/>
    </location>
</feature>
<keyword evidence="4" id="KW-0963">Cytoplasm</keyword>
<dbReference type="InterPro" id="IPR019050">
    <property type="entry name" value="FDF_dom"/>
</dbReference>
<evidence type="ECO:0000313" key="9">
    <source>
        <dbReference type="Proteomes" id="UP000308549"/>
    </source>
</evidence>
<evidence type="ECO:0000259" key="6">
    <source>
        <dbReference type="PROSITE" id="PS51385"/>
    </source>
</evidence>
<evidence type="ECO:0000256" key="3">
    <source>
        <dbReference type="ARBA" id="ARBA00015797"/>
    </source>
</evidence>
<feature type="compositionally biased region" description="Polar residues" evidence="5">
    <location>
        <begin position="92"/>
        <end position="101"/>
    </location>
</feature>
<feature type="region of interest" description="Disordered" evidence="5">
    <location>
        <begin position="92"/>
        <end position="147"/>
    </location>
</feature>
<feature type="region of interest" description="Disordered" evidence="5">
    <location>
        <begin position="175"/>
        <end position="309"/>
    </location>
</feature>
<feature type="domain" description="YjeF N-terminal" evidence="6">
    <location>
        <begin position="510"/>
        <end position="772"/>
    </location>
</feature>
<dbReference type="InterPro" id="IPR004443">
    <property type="entry name" value="YjeF_N_dom"/>
</dbReference>
<dbReference type="PANTHER" id="PTHR13612">
    <property type="entry name" value="ENHANCER OF MRNA-DECAPPING PROTEIN 3"/>
    <property type="match status" value="1"/>
</dbReference>
<keyword evidence="9" id="KW-1185">Reference proteome</keyword>
<feature type="domain" description="DFDF" evidence="7">
    <location>
        <begin position="303"/>
        <end position="339"/>
    </location>
</feature>
<feature type="compositionally biased region" description="Basic and acidic residues" evidence="5">
    <location>
        <begin position="130"/>
        <end position="140"/>
    </location>
</feature>
<dbReference type="Pfam" id="PF03853">
    <property type="entry name" value="YjeF_N"/>
    <property type="match status" value="1"/>
</dbReference>
<comment type="caution">
    <text evidence="8">The sequence shown here is derived from an EMBL/GenBank/DDBJ whole genome shotgun (WGS) entry which is preliminary data.</text>
</comment>
<dbReference type="AlphaFoldDB" id="A0A4U0U2T7"/>
<comment type="similarity">
    <text evidence="2">Belongs to the EDC3 family.</text>
</comment>
<proteinExistence type="inferred from homology"/>
<feature type="compositionally biased region" description="Low complexity" evidence="5">
    <location>
        <begin position="102"/>
        <end position="114"/>
    </location>
</feature>
<comment type="subcellular location">
    <subcellularLocation>
        <location evidence="1">Cytoplasm</location>
        <location evidence="1">P-body</location>
    </subcellularLocation>
</comment>
<evidence type="ECO:0000256" key="4">
    <source>
        <dbReference type="ARBA" id="ARBA00022490"/>
    </source>
</evidence>
<gene>
    <name evidence="8" type="ORF">B0A50_03718</name>
</gene>
<dbReference type="PANTHER" id="PTHR13612:SF0">
    <property type="entry name" value="ENHANCER OF MRNA-DECAPPING PROTEIN 3"/>
    <property type="match status" value="1"/>
</dbReference>
<dbReference type="PROSITE" id="PS51512">
    <property type="entry name" value="DFDF"/>
    <property type="match status" value="1"/>
</dbReference>
<evidence type="ECO:0000259" key="7">
    <source>
        <dbReference type="PROSITE" id="PS51512"/>
    </source>
</evidence>
<feature type="compositionally biased region" description="Basic residues" evidence="5">
    <location>
        <begin position="219"/>
        <end position="230"/>
    </location>
</feature>
<dbReference type="GO" id="GO:0000932">
    <property type="term" value="C:P-body"/>
    <property type="evidence" value="ECO:0007669"/>
    <property type="project" value="UniProtKB-SubCell"/>
</dbReference>
<reference evidence="8 9" key="1">
    <citation type="submission" date="2017-03" db="EMBL/GenBank/DDBJ databases">
        <title>Genomes of endolithic fungi from Antarctica.</title>
        <authorList>
            <person name="Coleine C."/>
            <person name="Masonjones S."/>
            <person name="Stajich J.E."/>
        </authorList>
    </citation>
    <scope>NUCLEOTIDE SEQUENCE [LARGE SCALE GENOMIC DNA]</scope>
    <source>
        <strain evidence="8 9">CCFEE 6315</strain>
    </source>
</reference>
<protein>
    <recommendedName>
        <fullName evidence="3">Enhancer of mRNA-decapping protein 3</fullName>
    </recommendedName>
</protein>
<feature type="region of interest" description="Disordered" evidence="5">
    <location>
        <begin position="340"/>
        <end position="473"/>
    </location>
</feature>
<dbReference type="InterPro" id="IPR025762">
    <property type="entry name" value="DFDF"/>
</dbReference>
<sequence>MDFKDMTVQLTLKHPPNTNAIGKVKDIVAGQYMTLIDVHFPATGQRLATWTCPSAAVADLNVLGQAGVPVAAAAPPPVSAQHAGSNLAVPRQTPTVQQPTIASQQPAPQRAQPALVDPAILSYGKSPIPRRGEQPDRSMREAPATPVKAALAKAAESLPVNGSPFVAEAGNVGVTRKGSKARNTSPPIQYAQTSQAEMAEGKAVTVEELEEGQAENGSRRKTRRGQKKKAVGAPTSSDPPPVMNIEVSRNGNDMDGSVKRGKGWRQTPLLTGHSESPMQQPRSSKQGRRQRDQDREMQNGWATEEATDVQDMGDFDFEASNKLFDKKTVFDELRQGDTTADEDRLVGHNRVSRPGTYGGKNLHPTENVLSPKLAPDSADSSTDAETELNLGNGRSSSKHSTTRAGIGKKAGSRQNSLQVDGKPHPLSASMSSDRGGMNRSVASLASRTGKNVPSLATSSPRPDRTQSPQSAVSAFTAKMATAPASAVQQEPHFILRETLASCPVLLPSALETLEAETVSRFGLTHEALTETAARAIAETAMSMFDPFSGSRRNSRNNNTTLRASISTTTQHDRTATPVIVILAGNNDLGARAVAASRHLVTRNCALIVAEQQFENAETQNPQMRTQTAILKRMQRAAANIKRGPWRKASNYIKNLSRPPVLIIDALLAGATYESLLDSTTNAAHATAAQLETRAMIDWANRSRAPVLSVGCPSGVSGVDGEATMVEGEPLAVRPERVLALGAPLMGLLAAARAGERWDVRLADVGVNIALRKEEAVGFGALWVGELRFVEEEHEVGY</sequence>
<name>A0A4U0U2T7_9PEZI</name>
<dbReference type="GO" id="GO:0031087">
    <property type="term" value="P:deadenylation-independent decapping of nuclear-transcribed mRNA"/>
    <property type="evidence" value="ECO:0007669"/>
    <property type="project" value="TreeGrafter"/>
</dbReference>
<evidence type="ECO:0000256" key="2">
    <source>
        <dbReference type="ARBA" id="ARBA00006610"/>
    </source>
</evidence>
<dbReference type="SMART" id="SM01199">
    <property type="entry name" value="FDF"/>
    <property type="match status" value="1"/>
</dbReference>
<accession>A0A4U0U2T7</accession>
<evidence type="ECO:0000256" key="1">
    <source>
        <dbReference type="ARBA" id="ARBA00004201"/>
    </source>
</evidence>